<name>A0ABM7PBK4_9BACT</name>
<feature type="domain" description="Restriction endonuclease type IV Mrr" evidence="1">
    <location>
        <begin position="20"/>
        <end position="100"/>
    </location>
</feature>
<organism evidence="2 3">
    <name type="scientific">Desulfoluna limicola</name>
    <dbReference type="NCBI Taxonomy" id="2810562"/>
    <lineage>
        <taxon>Bacteria</taxon>
        <taxon>Pseudomonadati</taxon>
        <taxon>Thermodesulfobacteriota</taxon>
        <taxon>Desulfobacteria</taxon>
        <taxon>Desulfobacterales</taxon>
        <taxon>Desulfolunaceae</taxon>
        <taxon>Desulfoluna</taxon>
    </lineage>
</organism>
<dbReference type="EMBL" id="AP024488">
    <property type="protein sequence ID" value="BCS94546.1"/>
    <property type="molecule type" value="Genomic_DNA"/>
</dbReference>
<protein>
    <recommendedName>
        <fullName evidence="1">Restriction endonuclease type IV Mrr domain-containing protein</fullName>
    </recommendedName>
</protein>
<evidence type="ECO:0000313" key="2">
    <source>
        <dbReference type="EMBL" id="BCS94546.1"/>
    </source>
</evidence>
<accession>A0ABM7PBK4</accession>
<dbReference type="RefSeq" id="WP_236890856.1">
    <property type="nucleotide sequence ID" value="NZ_AP024488.1"/>
</dbReference>
<dbReference type="InterPro" id="IPR007560">
    <property type="entry name" value="Restrct_endonuc_IV_Mrr"/>
</dbReference>
<dbReference type="Pfam" id="PF04471">
    <property type="entry name" value="Mrr_cat"/>
    <property type="match status" value="1"/>
</dbReference>
<reference evidence="2 3" key="1">
    <citation type="submission" date="2021-02" db="EMBL/GenBank/DDBJ databases">
        <title>Complete genome of Desulfoluna sp. strain ASN36.</title>
        <authorList>
            <person name="Takahashi A."/>
            <person name="Kojima H."/>
            <person name="Fukui M."/>
        </authorList>
    </citation>
    <scope>NUCLEOTIDE SEQUENCE [LARGE SCALE GENOMIC DNA]</scope>
    <source>
        <strain evidence="2 3">ASN36</strain>
    </source>
</reference>
<sequence>MAILDFKEIPEAHKGGGEQDKFELFSRDFFEAIGYKIESSPGRGADGGKDLIVKEIRKGIASDTEIRWLVSCKHKAHSGSSVSKTDEPEIYDSLKAHDCQGFIGFYSTLPSSGLTAKVESIRDIEHQFFDSSKIEQLLLTKNECIEIAKRYFPNSYKSWSDENPKVAQIFSSHEPIKCKYCGSVLDRENPGIVVAYTKYDEITNIKTIRNQYTCCIGDCDSFLKHRHRTDGFMDAWAHLEDYFSPLLFIKNVMVFVNELNDPCIEYHEQAFEHEKELLLSSFPHVCRNLTHSETEHIKMLGLVPAFLGGFAQT</sequence>
<proteinExistence type="predicted"/>
<gene>
    <name evidence="2" type="ORF">DSLASN_01780</name>
</gene>
<keyword evidence="3" id="KW-1185">Reference proteome</keyword>
<evidence type="ECO:0000313" key="3">
    <source>
        <dbReference type="Proteomes" id="UP001320148"/>
    </source>
</evidence>
<dbReference type="Proteomes" id="UP001320148">
    <property type="component" value="Chromosome"/>
</dbReference>
<evidence type="ECO:0000259" key="1">
    <source>
        <dbReference type="Pfam" id="PF04471"/>
    </source>
</evidence>